<dbReference type="OrthoDB" id="9801856at2"/>
<keyword evidence="2 3" id="KW-0378">Hydrolase</keyword>
<evidence type="ECO:0000259" key="4">
    <source>
        <dbReference type="PROSITE" id="PS51770"/>
    </source>
</evidence>
<dbReference type="Proteomes" id="UP000388235">
    <property type="component" value="Chromosome"/>
</dbReference>
<evidence type="ECO:0000313" key="6">
    <source>
        <dbReference type="Proteomes" id="UP000388235"/>
    </source>
</evidence>
<comment type="similarity">
    <text evidence="1">Belongs to the acyl coenzyme A hydrolase family.</text>
</comment>
<dbReference type="GO" id="GO:0006637">
    <property type="term" value="P:acyl-CoA metabolic process"/>
    <property type="evidence" value="ECO:0007669"/>
    <property type="project" value="TreeGrafter"/>
</dbReference>
<keyword evidence="6" id="KW-1185">Reference proteome</keyword>
<dbReference type="Gene3D" id="3.10.129.10">
    <property type="entry name" value="Hotdog Thioesterase"/>
    <property type="match status" value="1"/>
</dbReference>
<proteinExistence type="inferred from homology"/>
<dbReference type="PROSITE" id="PS51770">
    <property type="entry name" value="HOTDOG_ACOT"/>
    <property type="match status" value="1"/>
</dbReference>
<dbReference type="GO" id="GO:0005829">
    <property type="term" value="C:cytosol"/>
    <property type="evidence" value="ECO:0007669"/>
    <property type="project" value="TreeGrafter"/>
</dbReference>
<dbReference type="GO" id="GO:0052816">
    <property type="term" value="F:long-chain fatty acyl-CoA hydrolase activity"/>
    <property type="evidence" value="ECO:0007669"/>
    <property type="project" value="TreeGrafter"/>
</dbReference>
<dbReference type="RefSeq" id="WP_153712624.1">
    <property type="nucleotide sequence ID" value="NZ_CP045871.1"/>
</dbReference>
<dbReference type="GO" id="GO:0009062">
    <property type="term" value="P:fatty acid catabolic process"/>
    <property type="evidence" value="ECO:0007669"/>
    <property type="project" value="TreeGrafter"/>
</dbReference>
<dbReference type="KEGG" id="llp:GH975_00530"/>
<dbReference type="AlphaFoldDB" id="A0A5Q2QBD5"/>
<dbReference type="InterPro" id="IPR006683">
    <property type="entry name" value="Thioestr_dom"/>
</dbReference>
<reference evidence="5 6" key="1">
    <citation type="submission" date="2019-11" db="EMBL/GenBank/DDBJ databases">
        <authorList>
            <person name="Khan S.A."/>
            <person name="Jeon C.O."/>
            <person name="Chun B.H."/>
        </authorList>
    </citation>
    <scope>NUCLEOTIDE SEQUENCE [LARGE SCALE GENOMIC DNA]</scope>
    <source>
        <strain evidence="5 6">IMCC 1097</strain>
    </source>
</reference>
<dbReference type="PANTHER" id="PTHR11049">
    <property type="entry name" value="ACYL COENZYME A THIOESTER HYDROLASE"/>
    <property type="match status" value="1"/>
</dbReference>
<feature type="domain" description="HotDog ACOT-type" evidence="4">
    <location>
        <begin position="11"/>
        <end position="123"/>
    </location>
</feature>
<evidence type="ECO:0000256" key="3">
    <source>
        <dbReference type="PROSITE-ProRule" id="PRU01106"/>
    </source>
</evidence>
<evidence type="ECO:0000256" key="2">
    <source>
        <dbReference type="ARBA" id="ARBA00022801"/>
    </source>
</evidence>
<dbReference type="InterPro" id="IPR029069">
    <property type="entry name" value="HotDog_dom_sf"/>
</dbReference>
<evidence type="ECO:0000313" key="5">
    <source>
        <dbReference type="EMBL" id="QGG79120.1"/>
    </source>
</evidence>
<dbReference type="PANTHER" id="PTHR11049:SF5">
    <property type="entry name" value="ACYL-COA THIOESTER HYDROLASE YCIA"/>
    <property type="match status" value="1"/>
</dbReference>
<gene>
    <name evidence="5" type="ORF">GH975_00530</name>
</gene>
<dbReference type="EMBL" id="CP045871">
    <property type="protein sequence ID" value="QGG79120.1"/>
    <property type="molecule type" value="Genomic_DNA"/>
</dbReference>
<dbReference type="Pfam" id="PF03061">
    <property type="entry name" value="4HBT"/>
    <property type="match status" value="1"/>
</dbReference>
<dbReference type="SUPFAM" id="SSF54637">
    <property type="entry name" value="Thioesterase/thiol ester dehydrase-isomerase"/>
    <property type="match status" value="1"/>
</dbReference>
<name>A0A5Q2QBD5_9GAMM</name>
<dbReference type="InterPro" id="IPR033120">
    <property type="entry name" value="HOTDOG_ACOT"/>
</dbReference>
<protein>
    <submittedName>
        <fullName evidence="5">Acyl-CoA thioesterase</fullName>
    </submittedName>
</protein>
<organism evidence="5 6">
    <name type="scientific">Litorivicinus lipolyticus</name>
    <dbReference type="NCBI Taxonomy" id="418701"/>
    <lineage>
        <taxon>Bacteria</taxon>
        <taxon>Pseudomonadati</taxon>
        <taxon>Pseudomonadota</taxon>
        <taxon>Gammaproteobacteria</taxon>
        <taxon>Oceanospirillales</taxon>
        <taxon>Litorivicinaceae</taxon>
        <taxon>Litorivicinus</taxon>
    </lineage>
</organism>
<dbReference type="CDD" id="cd03442">
    <property type="entry name" value="BFIT_BACH"/>
    <property type="match status" value="1"/>
</dbReference>
<accession>A0A5Q2QBD5</accession>
<sequence>MLEELEADPKPQGDSVLQLIARPRDTNAFGDIYAGWLVDQMDQAAEVVATTVAKGRCATVSIDSLDFMSPIPVGAKIEIFAGQPTLGRSSITVPIEAWITVPGEGELIKVTAGDWVMVAITKAGHIRAL</sequence>
<dbReference type="InterPro" id="IPR040170">
    <property type="entry name" value="Cytosol_ACT"/>
</dbReference>
<evidence type="ECO:0000256" key="1">
    <source>
        <dbReference type="ARBA" id="ARBA00010458"/>
    </source>
</evidence>